<dbReference type="Proteomes" id="UP000236290">
    <property type="component" value="Unassembled WGS sequence"/>
</dbReference>
<comment type="caution">
    <text evidence="1">The sequence shown here is derived from an EMBL/GenBank/DDBJ whole genome shotgun (WGS) entry which is preliminary data.</text>
</comment>
<reference evidence="1 2" key="1">
    <citation type="submission" date="2017-02" db="EMBL/GenBank/DDBJ databases">
        <title>Genomes of Trichoderma spp. with biocontrol activity.</title>
        <authorList>
            <person name="Gardiner D."/>
            <person name="Kazan K."/>
            <person name="Vos C."/>
            <person name="Harvey P."/>
        </authorList>
    </citation>
    <scope>NUCLEOTIDE SEQUENCE [LARGE SCALE GENOMIC DNA]</scope>
    <source>
        <strain evidence="1 2">Tr1</strain>
    </source>
</reference>
<gene>
    <name evidence="1" type="ORF">THARTR1_07754</name>
</gene>
<protein>
    <submittedName>
        <fullName evidence="1">Uncharacterized protein</fullName>
    </submittedName>
</protein>
<accession>A0A2K0U1J7</accession>
<evidence type="ECO:0000313" key="1">
    <source>
        <dbReference type="EMBL" id="PNP51637.1"/>
    </source>
</evidence>
<dbReference type="AlphaFoldDB" id="A0A2K0U1J7"/>
<organism evidence="1 2">
    <name type="scientific">Trichoderma harzianum</name>
    <name type="common">Hypocrea lixii</name>
    <dbReference type="NCBI Taxonomy" id="5544"/>
    <lineage>
        <taxon>Eukaryota</taxon>
        <taxon>Fungi</taxon>
        <taxon>Dikarya</taxon>
        <taxon>Ascomycota</taxon>
        <taxon>Pezizomycotina</taxon>
        <taxon>Sordariomycetes</taxon>
        <taxon>Hypocreomycetidae</taxon>
        <taxon>Hypocreales</taxon>
        <taxon>Hypocreaceae</taxon>
        <taxon>Trichoderma</taxon>
    </lineage>
</organism>
<proteinExistence type="predicted"/>
<dbReference type="EMBL" id="MTYI01000121">
    <property type="protein sequence ID" value="PNP51637.1"/>
    <property type="molecule type" value="Genomic_DNA"/>
</dbReference>
<name>A0A2K0U1J7_TRIHA</name>
<sequence length="96" mass="11109">MADLDDEQPFNPVVAVYNARPLNDPQRIRENEAYKRLITGHDGDDAINLANMSGEQERDFSRLLVRGVFKMMGLSHKDHKDYYVAYNNKIAEIRNI</sequence>
<evidence type="ECO:0000313" key="2">
    <source>
        <dbReference type="Proteomes" id="UP000236290"/>
    </source>
</evidence>